<dbReference type="InParanoid" id="A0A3Q7FUI5"/>
<keyword evidence="11" id="KW-1185">Reference proteome</keyword>
<dbReference type="InterPro" id="IPR017972">
    <property type="entry name" value="Cyt_P450_CS"/>
</dbReference>
<reference evidence="10" key="1">
    <citation type="journal article" date="2012" name="Nature">
        <title>The tomato genome sequence provides insights into fleshy fruit evolution.</title>
        <authorList>
            <consortium name="Tomato Genome Consortium"/>
        </authorList>
    </citation>
    <scope>NUCLEOTIDE SEQUENCE [LARGE SCALE GENOMIC DNA]</scope>
    <source>
        <strain evidence="10">cv. Heinz 1706</strain>
    </source>
</reference>
<keyword evidence="6 8" id="KW-0408">Iron</keyword>
<feature type="transmembrane region" description="Helical" evidence="9">
    <location>
        <begin position="6"/>
        <end position="25"/>
    </location>
</feature>
<reference evidence="10" key="2">
    <citation type="submission" date="2019-01" db="UniProtKB">
        <authorList>
            <consortium name="EnsemblPlants"/>
        </authorList>
    </citation>
    <scope>IDENTIFICATION</scope>
    <source>
        <strain evidence="10">cv. Heinz 1706</strain>
    </source>
</reference>
<dbReference type="OMA" id="MRCFEVE"/>
<dbReference type="GO" id="GO:0020037">
    <property type="term" value="F:heme binding"/>
    <property type="evidence" value="ECO:0007669"/>
    <property type="project" value="InterPro"/>
</dbReference>
<evidence type="ECO:0000313" key="10">
    <source>
        <dbReference type="EnsemblPlants" id="Solyc03g122360.3.1"/>
    </source>
</evidence>
<dbReference type="Gramene" id="Solyc03g122360.3.1">
    <property type="protein sequence ID" value="Solyc03g122360.3.1"/>
    <property type="gene ID" value="Solyc03g122360.3"/>
</dbReference>
<keyword evidence="3 8" id="KW-0349">Heme</keyword>
<name>A0A3Q7FUI5_SOLLC</name>
<dbReference type="InterPro" id="IPR002401">
    <property type="entry name" value="Cyt_P450_E_grp-I"/>
</dbReference>
<dbReference type="PaxDb" id="4081-Solyc03g122360.2.1"/>
<keyword evidence="9" id="KW-1133">Transmembrane helix</keyword>
<evidence type="ECO:0000256" key="8">
    <source>
        <dbReference type="PIRSR" id="PIRSR602401-1"/>
    </source>
</evidence>
<protein>
    <submittedName>
        <fullName evidence="10">Uncharacterized protein</fullName>
    </submittedName>
</protein>
<dbReference type="EnsemblPlants" id="Solyc03g122360.3.1">
    <property type="protein sequence ID" value="Solyc03g122360.3.1"/>
    <property type="gene ID" value="Solyc03g122360.3"/>
</dbReference>
<evidence type="ECO:0000256" key="3">
    <source>
        <dbReference type="ARBA" id="ARBA00022617"/>
    </source>
</evidence>
<evidence type="ECO:0000313" key="11">
    <source>
        <dbReference type="Proteomes" id="UP000004994"/>
    </source>
</evidence>
<evidence type="ECO:0000256" key="1">
    <source>
        <dbReference type="ARBA" id="ARBA00001971"/>
    </source>
</evidence>
<evidence type="ECO:0000256" key="6">
    <source>
        <dbReference type="ARBA" id="ARBA00023004"/>
    </source>
</evidence>
<keyword evidence="5" id="KW-0560">Oxidoreductase</keyword>
<dbReference type="PROSITE" id="PS00086">
    <property type="entry name" value="CYTOCHROME_P450"/>
    <property type="match status" value="2"/>
</dbReference>
<dbReference type="GO" id="GO:0044550">
    <property type="term" value="P:secondary metabolite biosynthetic process"/>
    <property type="evidence" value="ECO:0007669"/>
    <property type="project" value="UniProtKB-ARBA"/>
</dbReference>
<dbReference type="PANTHER" id="PTHR47944:SF4">
    <property type="entry name" value="OS09G0441700 PROTEIN"/>
    <property type="match status" value="1"/>
</dbReference>
<dbReference type="InterPro" id="IPR001128">
    <property type="entry name" value="Cyt_P450"/>
</dbReference>
<dbReference type="Proteomes" id="UP000004994">
    <property type="component" value="Chromosome 3"/>
</dbReference>
<dbReference type="CDD" id="cd20618">
    <property type="entry name" value="CYP71_clan"/>
    <property type="match status" value="2"/>
</dbReference>
<dbReference type="PRINTS" id="PR00385">
    <property type="entry name" value="P450"/>
</dbReference>
<sequence>MEGTTWTATAVFLATLFLLFLSKFLRKRKLNLPPGPKPWPIIGNLNLMGSLPHRSIHDLSVKYGPIMQLQFGSFPVVVGSSVEMAKIFLKTMDINFVGRPKTAAGKYTTYNYSDITWSPYGSYWRQARRMCLMELFSAKRLDSYEYIRAEELHSILHNLNKSSGKPILLKDYLTTLSLNVISRMVLGKSYLDESDNSIVTPDEFKKMLDELFLLNGVLNIGDSIPWLDFMDLQGYVKRMKVVSKKFDKFLEHVLDEHNMRRNAVENYVAKDMVDVLLQLADDPTLDVKLERHGVKAFTQDLLAGGTESSAVTVEWAISELLKKPEIFKKATNELDRVIGQNRWVQEKDIPNLPYIEAIAKETMRLHPVAPMLVPRECREDCKVAGYDVKKGTRVLVSVWTIGRDPTLWDEPEAFKPDRFLEKSIDVKGHDFELLPFGAGRRMCPGYSLGLKVIQASLANLLHGFNWSLPDNMTPEELNMEEIFGLSTPKNWTAVFLATLFVLLLSKYLFQRKLNLPPGPKPWPIIGNLNLIGSLPHRSIHDLSVKYGPIMQLQFGSFPVVVGSSVEMAKVFLKTMDINFVGRPKTAAGKYTTYNYSDITWSPYGSYWRQARRMCLMELFSAKRLDSYEYIRAEELHSILHNLKKTSGKPILLKDYLTTLSLNVISRMVLGKSYLDESKNSIVTPDEFKKMLDELFLLNGVLNIGDSIPWLDFMDLQGYVKRMKVVSKKFDKFLEHVLDEHNVRRNAVENYVAEDMVDVLLQLADDPTLEIKLERHGVKAFTQDMLAGGTESSAVTVEWAISELLKKPEIFKKATEELDRVIGQNRWVQEKDIPNLPYIEAIAKETMRLHPVAPMLVPRECREDCKVAGYDIPKGTRVLVSVWTIGRDPTLWDEPEAFKPERFLEKSIDVKGHDFELLPFGAGRRMCPGYSLGLKVIQASLANLLHGFNWSLPDNRTPEELNMEEIFGLSTPKKFPLSTVVEPRLPSKLYSI</sequence>
<dbReference type="InterPro" id="IPR036396">
    <property type="entry name" value="Cyt_P450_sf"/>
</dbReference>
<proteinExistence type="inferred from homology"/>
<evidence type="ECO:0000256" key="2">
    <source>
        <dbReference type="ARBA" id="ARBA00010617"/>
    </source>
</evidence>
<evidence type="ECO:0000256" key="5">
    <source>
        <dbReference type="ARBA" id="ARBA00023002"/>
    </source>
</evidence>
<dbReference type="GO" id="GO:0004497">
    <property type="term" value="F:monooxygenase activity"/>
    <property type="evidence" value="ECO:0007669"/>
    <property type="project" value="UniProtKB-KW"/>
</dbReference>
<keyword evidence="7" id="KW-0503">Monooxygenase</keyword>
<dbReference type="PANTHER" id="PTHR47944">
    <property type="entry name" value="CYTOCHROME P450 98A9"/>
    <property type="match status" value="1"/>
</dbReference>
<keyword evidence="9" id="KW-0812">Transmembrane</keyword>
<evidence type="ECO:0000256" key="9">
    <source>
        <dbReference type="SAM" id="Phobius"/>
    </source>
</evidence>
<dbReference type="AlphaFoldDB" id="A0A3Q7FUI5"/>
<dbReference type="Pfam" id="PF00067">
    <property type="entry name" value="p450"/>
    <property type="match status" value="2"/>
</dbReference>
<dbReference type="STRING" id="4081.A0A3Q7FUI5"/>
<keyword evidence="4 8" id="KW-0479">Metal-binding</keyword>
<accession>A0A3Q7FUI5</accession>
<dbReference type="SUPFAM" id="SSF48264">
    <property type="entry name" value="Cytochrome P450"/>
    <property type="match status" value="2"/>
</dbReference>
<dbReference type="Gene3D" id="1.10.630.10">
    <property type="entry name" value="Cytochrome P450"/>
    <property type="match status" value="2"/>
</dbReference>
<keyword evidence="9" id="KW-0472">Membrane</keyword>
<dbReference type="GO" id="GO:0005506">
    <property type="term" value="F:iron ion binding"/>
    <property type="evidence" value="ECO:0007669"/>
    <property type="project" value="InterPro"/>
</dbReference>
<feature type="binding site" description="axial binding residue" evidence="8">
    <location>
        <position position="926"/>
    </location>
    <ligand>
        <name>heme</name>
        <dbReference type="ChEBI" id="CHEBI:30413"/>
    </ligand>
    <ligandPart>
        <name>Fe</name>
        <dbReference type="ChEBI" id="CHEBI:18248"/>
    </ligandPart>
</feature>
<comment type="similarity">
    <text evidence="2">Belongs to the cytochrome P450 family.</text>
</comment>
<dbReference type="GO" id="GO:0016705">
    <property type="term" value="F:oxidoreductase activity, acting on paired donors, with incorporation or reduction of molecular oxygen"/>
    <property type="evidence" value="ECO:0007669"/>
    <property type="project" value="InterPro"/>
</dbReference>
<evidence type="ECO:0000256" key="4">
    <source>
        <dbReference type="ARBA" id="ARBA00022723"/>
    </source>
</evidence>
<dbReference type="FunFam" id="1.10.630.10:FF:000038">
    <property type="entry name" value="Cytochrome P450 84A1"/>
    <property type="match status" value="2"/>
</dbReference>
<organism evidence="10">
    <name type="scientific">Solanum lycopersicum</name>
    <name type="common">Tomato</name>
    <name type="synonym">Lycopersicon esculentum</name>
    <dbReference type="NCBI Taxonomy" id="4081"/>
    <lineage>
        <taxon>Eukaryota</taxon>
        <taxon>Viridiplantae</taxon>
        <taxon>Streptophyta</taxon>
        <taxon>Embryophyta</taxon>
        <taxon>Tracheophyta</taxon>
        <taxon>Spermatophyta</taxon>
        <taxon>Magnoliopsida</taxon>
        <taxon>eudicotyledons</taxon>
        <taxon>Gunneridae</taxon>
        <taxon>Pentapetalae</taxon>
        <taxon>asterids</taxon>
        <taxon>lamiids</taxon>
        <taxon>Solanales</taxon>
        <taxon>Solanaceae</taxon>
        <taxon>Solanoideae</taxon>
        <taxon>Solaneae</taxon>
        <taxon>Solanum</taxon>
        <taxon>Solanum subgen. Lycopersicon</taxon>
    </lineage>
</organism>
<comment type="cofactor">
    <cofactor evidence="1 8">
        <name>heme</name>
        <dbReference type="ChEBI" id="CHEBI:30413"/>
    </cofactor>
</comment>
<evidence type="ECO:0000256" key="7">
    <source>
        <dbReference type="ARBA" id="ARBA00023033"/>
    </source>
</evidence>
<dbReference type="PRINTS" id="PR00463">
    <property type="entry name" value="EP450I"/>
</dbReference>